<organism evidence="2 3">
    <name type="scientific">Russula ochroleuca</name>
    <dbReference type="NCBI Taxonomy" id="152965"/>
    <lineage>
        <taxon>Eukaryota</taxon>
        <taxon>Fungi</taxon>
        <taxon>Dikarya</taxon>
        <taxon>Basidiomycota</taxon>
        <taxon>Agaricomycotina</taxon>
        <taxon>Agaricomycetes</taxon>
        <taxon>Russulales</taxon>
        <taxon>Russulaceae</taxon>
        <taxon>Russula</taxon>
    </lineage>
</organism>
<feature type="region of interest" description="Disordered" evidence="1">
    <location>
        <begin position="326"/>
        <end position="364"/>
    </location>
</feature>
<evidence type="ECO:0000313" key="3">
    <source>
        <dbReference type="Proteomes" id="UP000759537"/>
    </source>
</evidence>
<feature type="compositionally biased region" description="Basic and acidic residues" evidence="1">
    <location>
        <begin position="326"/>
        <end position="337"/>
    </location>
</feature>
<dbReference type="Proteomes" id="UP000759537">
    <property type="component" value="Unassembled WGS sequence"/>
</dbReference>
<accession>A0A9P5N5N8</accession>
<proteinExistence type="predicted"/>
<gene>
    <name evidence="2" type="ORF">DFH94DRAFT_687435</name>
</gene>
<reference evidence="2" key="2">
    <citation type="journal article" date="2020" name="Nat. Commun.">
        <title>Large-scale genome sequencing of mycorrhizal fungi provides insights into the early evolution of symbiotic traits.</title>
        <authorList>
            <person name="Miyauchi S."/>
            <person name="Kiss E."/>
            <person name="Kuo A."/>
            <person name="Drula E."/>
            <person name="Kohler A."/>
            <person name="Sanchez-Garcia M."/>
            <person name="Morin E."/>
            <person name="Andreopoulos B."/>
            <person name="Barry K.W."/>
            <person name="Bonito G."/>
            <person name="Buee M."/>
            <person name="Carver A."/>
            <person name="Chen C."/>
            <person name="Cichocki N."/>
            <person name="Clum A."/>
            <person name="Culley D."/>
            <person name="Crous P.W."/>
            <person name="Fauchery L."/>
            <person name="Girlanda M."/>
            <person name="Hayes R.D."/>
            <person name="Keri Z."/>
            <person name="LaButti K."/>
            <person name="Lipzen A."/>
            <person name="Lombard V."/>
            <person name="Magnuson J."/>
            <person name="Maillard F."/>
            <person name="Murat C."/>
            <person name="Nolan M."/>
            <person name="Ohm R.A."/>
            <person name="Pangilinan J."/>
            <person name="Pereira M.F."/>
            <person name="Perotto S."/>
            <person name="Peter M."/>
            <person name="Pfister S."/>
            <person name="Riley R."/>
            <person name="Sitrit Y."/>
            <person name="Stielow J.B."/>
            <person name="Szollosi G."/>
            <person name="Zifcakova L."/>
            <person name="Stursova M."/>
            <person name="Spatafora J.W."/>
            <person name="Tedersoo L."/>
            <person name="Vaario L.M."/>
            <person name="Yamada A."/>
            <person name="Yan M."/>
            <person name="Wang P."/>
            <person name="Xu J."/>
            <person name="Bruns T."/>
            <person name="Baldrian P."/>
            <person name="Vilgalys R."/>
            <person name="Dunand C."/>
            <person name="Henrissat B."/>
            <person name="Grigoriev I.V."/>
            <person name="Hibbett D."/>
            <person name="Nagy L.G."/>
            <person name="Martin F.M."/>
        </authorList>
    </citation>
    <scope>NUCLEOTIDE SEQUENCE</scope>
    <source>
        <strain evidence="2">Prilba</strain>
    </source>
</reference>
<name>A0A9P5N5N8_9AGAM</name>
<feature type="region of interest" description="Disordered" evidence="1">
    <location>
        <begin position="89"/>
        <end position="149"/>
    </location>
</feature>
<dbReference type="AlphaFoldDB" id="A0A9P5N5N8"/>
<evidence type="ECO:0000313" key="2">
    <source>
        <dbReference type="EMBL" id="KAF8486960.1"/>
    </source>
</evidence>
<dbReference type="EMBL" id="WHVB01000001">
    <property type="protein sequence ID" value="KAF8486960.1"/>
    <property type="molecule type" value="Genomic_DNA"/>
</dbReference>
<comment type="caution">
    <text evidence="2">The sequence shown here is derived from an EMBL/GenBank/DDBJ whole genome shotgun (WGS) entry which is preliminary data.</text>
</comment>
<reference evidence="2" key="1">
    <citation type="submission" date="2019-10" db="EMBL/GenBank/DDBJ databases">
        <authorList>
            <consortium name="DOE Joint Genome Institute"/>
            <person name="Kuo A."/>
            <person name="Miyauchi S."/>
            <person name="Kiss E."/>
            <person name="Drula E."/>
            <person name="Kohler A."/>
            <person name="Sanchez-Garcia M."/>
            <person name="Andreopoulos B."/>
            <person name="Barry K.W."/>
            <person name="Bonito G."/>
            <person name="Buee M."/>
            <person name="Carver A."/>
            <person name="Chen C."/>
            <person name="Cichocki N."/>
            <person name="Clum A."/>
            <person name="Culley D."/>
            <person name="Crous P.W."/>
            <person name="Fauchery L."/>
            <person name="Girlanda M."/>
            <person name="Hayes R."/>
            <person name="Keri Z."/>
            <person name="LaButti K."/>
            <person name="Lipzen A."/>
            <person name="Lombard V."/>
            <person name="Magnuson J."/>
            <person name="Maillard F."/>
            <person name="Morin E."/>
            <person name="Murat C."/>
            <person name="Nolan M."/>
            <person name="Ohm R."/>
            <person name="Pangilinan J."/>
            <person name="Pereira M."/>
            <person name="Perotto S."/>
            <person name="Peter M."/>
            <person name="Riley R."/>
            <person name="Sitrit Y."/>
            <person name="Stielow B."/>
            <person name="Szollosi G."/>
            <person name="Zifcakova L."/>
            <person name="Stursova M."/>
            <person name="Spatafora J.W."/>
            <person name="Tedersoo L."/>
            <person name="Vaario L.-M."/>
            <person name="Yamada A."/>
            <person name="Yan M."/>
            <person name="Wang P."/>
            <person name="Xu J."/>
            <person name="Bruns T."/>
            <person name="Baldrian P."/>
            <person name="Vilgalys R."/>
            <person name="Henrissat B."/>
            <person name="Grigoriev I.V."/>
            <person name="Hibbett D."/>
            <person name="Nagy L.G."/>
            <person name="Martin F.M."/>
        </authorList>
    </citation>
    <scope>NUCLEOTIDE SEQUENCE</scope>
    <source>
        <strain evidence="2">Prilba</strain>
    </source>
</reference>
<protein>
    <submittedName>
        <fullName evidence="2">Uncharacterized protein</fullName>
    </submittedName>
</protein>
<feature type="region of interest" description="Disordered" evidence="1">
    <location>
        <begin position="35"/>
        <end position="69"/>
    </location>
</feature>
<sequence>MALETPQEFSYVTTHIPHITLLPPTSFIPHQSVMSVTRSKAQRTKPLPMPAVHSPGLKQRGKKSNSEEQKMDIIKSSIPLPVQLPMAVATVLPGPPPPKKRGRPPKAAASDEESNPMAKRSKSNGAKGGRKPATSAQAKIPAPTRDALPACTVRNDCPATKANLLPAPRCSTKQVAVDHEALRQAAEEEVERGIAATKFLAQMQVDEEELDAAMEANIPQQISAVTGMRPVEGIEDDEAESFESVSSCSEDYHNNEVKVVPAKPVAKRPTKKGAIHTEIDAAAERLHSQQTPKRNVPVDHRLQFDKAALCPKKYANAGLHPDARIARNSTEDGHGADSEAVIGGLTDDHTHATRPGSYSVQHGPTSQLTWSQLTFLERLQHDPSCKNEMVAIIGEYTGINVNNAVPVNKKSKGTCNKKNDSDDIVPHANPCAETFHTMQWMGDPLWAAAFIPSLLQALYVSVNPFADFKRESGTFLMVIQQVFDISFPHIQYTFRLDNKLVGEQWAEVEYCSGSTC</sequence>
<evidence type="ECO:0000256" key="1">
    <source>
        <dbReference type="SAM" id="MobiDB-lite"/>
    </source>
</evidence>
<keyword evidence="3" id="KW-1185">Reference proteome</keyword>